<dbReference type="Proteomes" id="UP000184388">
    <property type="component" value="Unassembled WGS sequence"/>
</dbReference>
<gene>
    <name evidence="1" type="ORF">SAMN05216268_11315</name>
</gene>
<accession>A0A9X8N1S7</accession>
<evidence type="ECO:0000313" key="1">
    <source>
        <dbReference type="EMBL" id="SHM67160.1"/>
    </source>
</evidence>
<name>A0A9X8N1S7_9ACTN</name>
<reference evidence="2" key="1">
    <citation type="submission" date="2016-11" db="EMBL/GenBank/DDBJ databases">
        <authorList>
            <person name="Jaros S."/>
            <person name="Januszkiewicz K."/>
            <person name="Wedrychowicz H."/>
        </authorList>
    </citation>
    <scope>NUCLEOTIDE SEQUENCE [LARGE SCALE GENOMIC DNA]</scope>
    <source>
        <strain evidence="2">CGMCC 4.3555</strain>
    </source>
</reference>
<protein>
    <submittedName>
        <fullName evidence="1">Uncharacterized protein</fullName>
    </submittedName>
</protein>
<dbReference type="AlphaFoldDB" id="A0A9X8N1S7"/>
<evidence type="ECO:0000313" key="2">
    <source>
        <dbReference type="Proteomes" id="UP000184388"/>
    </source>
</evidence>
<dbReference type="EMBL" id="FRBK01000013">
    <property type="protein sequence ID" value="SHM67160.1"/>
    <property type="molecule type" value="Genomic_DNA"/>
</dbReference>
<organism evidence="1 2">
    <name type="scientific">Streptomyces yunnanensis</name>
    <dbReference type="NCBI Taxonomy" id="156453"/>
    <lineage>
        <taxon>Bacteria</taxon>
        <taxon>Bacillati</taxon>
        <taxon>Actinomycetota</taxon>
        <taxon>Actinomycetes</taxon>
        <taxon>Kitasatosporales</taxon>
        <taxon>Streptomycetaceae</taxon>
        <taxon>Streptomyces</taxon>
    </lineage>
</organism>
<proteinExistence type="predicted"/>
<comment type="caution">
    <text evidence="1">The sequence shown here is derived from an EMBL/GenBank/DDBJ whole genome shotgun (WGS) entry which is preliminary data.</text>
</comment>
<sequence length="81" mass="8711">MKLWVVLHCQGRFASGAVVRDGVSVLRIRRLGMGNVGPLVRDERLLVGSHPIFSVAMKSLDLLAAECVTVPSRALSATRIG</sequence>